<dbReference type="PANTHER" id="PTHR43395:SF1">
    <property type="entry name" value="CHEMOTAXIS PROTEIN CHEA"/>
    <property type="match status" value="1"/>
</dbReference>
<dbReference type="SUPFAM" id="SSF47384">
    <property type="entry name" value="Homodimeric domain of signal transducing histidine kinase"/>
    <property type="match status" value="1"/>
</dbReference>
<dbReference type="InterPro" id="IPR004358">
    <property type="entry name" value="Sig_transdc_His_kin-like_C"/>
</dbReference>
<feature type="compositionally biased region" description="Low complexity" evidence="8">
    <location>
        <begin position="220"/>
        <end position="230"/>
    </location>
</feature>
<dbReference type="InterPro" id="IPR008207">
    <property type="entry name" value="Sig_transdc_His_kin_Hpt_dom"/>
</dbReference>
<dbReference type="InterPro" id="IPR003594">
    <property type="entry name" value="HATPase_dom"/>
</dbReference>
<feature type="compositionally biased region" description="Low complexity" evidence="8">
    <location>
        <begin position="147"/>
        <end position="166"/>
    </location>
</feature>
<dbReference type="CDD" id="cd00088">
    <property type="entry name" value="HPT"/>
    <property type="match status" value="1"/>
</dbReference>
<dbReference type="PROSITE" id="PS50109">
    <property type="entry name" value="HIS_KIN"/>
    <property type="match status" value="1"/>
</dbReference>
<evidence type="ECO:0000256" key="8">
    <source>
        <dbReference type="SAM" id="MobiDB-lite"/>
    </source>
</evidence>
<feature type="compositionally biased region" description="Polar residues" evidence="8">
    <location>
        <begin position="199"/>
        <end position="219"/>
    </location>
</feature>
<evidence type="ECO:0000256" key="3">
    <source>
        <dbReference type="ARBA" id="ARBA00022553"/>
    </source>
</evidence>
<dbReference type="InterPro" id="IPR036061">
    <property type="entry name" value="CheW-like_dom_sf"/>
</dbReference>
<dbReference type="InterPro" id="IPR002545">
    <property type="entry name" value="CheW-lke_dom"/>
</dbReference>
<evidence type="ECO:0000259" key="9">
    <source>
        <dbReference type="PROSITE" id="PS50109"/>
    </source>
</evidence>
<dbReference type="EC" id="2.7.13.3" evidence="2"/>
<feature type="domain" description="CheW-like" evidence="10">
    <location>
        <begin position="707"/>
        <end position="842"/>
    </location>
</feature>
<dbReference type="PANTHER" id="PTHR43395">
    <property type="entry name" value="SENSOR HISTIDINE KINASE CHEA"/>
    <property type="match status" value="1"/>
</dbReference>
<dbReference type="SMART" id="SM00387">
    <property type="entry name" value="HATPase_c"/>
    <property type="match status" value="1"/>
</dbReference>
<dbReference type="InterPro" id="IPR037006">
    <property type="entry name" value="CheA-like_homodim_sf"/>
</dbReference>
<dbReference type="SUPFAM" id="SSF50341">
    <property type="entry name" value="CheW-like"/>
    <property type="match status" value="1"/>
</dbReference>
<feature type="domain" description="HPt" evidence="11">
    <location>
        <begin position="2"/>
        <end position="106"/>
    </location>
</feature>
<dbReference type="SUPFAM" id="SSF55874">
    <property type="entry name" value="ATPase domain of HSP90 chaperone/DNA topoisomerase II/histidine kinase"/>
    <property type="match status" value="1"/>
</dbReference>
<dbReference type="Pfam" id="PF01584">
    <property type="entry name" value="CheW"/>
    <property type="match status" value="1"/>
</dbReference>
<dbReference type="CDD" id="cd16916">
    <property type="entry name" value="HATPase_CheA-like"/>
    <property type="match status" value="1"/>
</dbReference>
<evidence type="ECO:0000313" key="13">
    <source>
        <dbReference type="Proteomes" id="UP001465153"/>
    </source>
</evidence>
<evidence type="ECO:0000256" key="5">
    <source>
        <dbReference type="ARBA" id="ARBA00022777"/>
    </source>
</evidence>
<feature type="compositionally biased region" description="Low complexity" evidence="8">
    <location>
        <begin position="258"/>
        <end position="274"/>
    </location>
</feature>
<sequence length="845" mass="88974">MGFGDDEEILQDFLVEAGEILELLSEQLVELEQSPDDRDLLNAIFRGFHTVKGGAGFLQIGPMVDCCHVTENLFDILRTGKREVTSELMDVVLEAVDTINEQFEALQARQEPDQADPGLIHRLGRLVACEDLQEPAAAAPAPEPEPVVEAPQEPQPVAAPEASAEPESGDGELDISDGAFANMLDAIADDDEGAPSPETPVQSSPAQSNPEQTSPEQKTASAAKPASAPSESDEITDDEFEALLDQLHGEGNGPTVGADSASAAPAPAAEKASPVTDPETITEDEFENLLDEIHGQGQGPTKAAEPKAEAKPEPNKPEPSAPEPSAKPASGDGEEITEDEFEQLLDEIHGQGQGPSVAAGASETPKAAEPASTSEKAAPAEEKPKESPEPVTAVPGTGTAQASANTAKPDLVAIPGGAASAPPAAPPAAPKSARAAPKAPAKAGAKAGGKEPAAGGDTTVRVDTQRLDDIMNMVGELVLVRNRLVRLGDERGEESLSKAVSNLDVVTADLQTAVMKTRMQPIKKVFGRFPRVVRDLARSLNKEINLELVGEDTDLDKNLVEALADPLVHLVRNSVDHGVETPEVREKKGKPRVGKVVLSAQQEGDHILLSITDDGGGMDPNKLRQIAVDKGVLDEDAAARLPDQEAFALIFAPGFSTKKEISDVSGRGVGMDVVKTKITQLNGTVEIDSEIDVGTRLDIKVPLTLAIMPTLMIMLEDQTFALPLVNVDEIFHLDLTTTNVVDGQECITIREKAIPIFHLKHWLIEGAAFKEPSDVGHIVIVSVGTQKVGFVVDQLIGQEEVVIKPLGKMLQGTPGMAGATITGDGTIALILDVPSMLKCYAGNAA</sequence>
<dbReference type="Gene3D" id="1.10.287.560">
    <property type="entry name" value="Histidine kinase CheA-like, homodimeric domain"/>
    <property type="match status" value="1"/>
</dbReference>
<evidence type="ECO:0000259" key="11">
    <source>
        <dbReference type="PROSITE" id="PS50894"/>
    </source>
</evidence>
<dbReference type="Proteomes" id="UP001465153">
    <property type="component" value="Unassembled WGS sequence"/>
</dbReference>
<comment type="caution">
    <text evidence="12">The sequence shown here is derived from an EMBL/GenBank/DDBJ whole genome shotgun (WGS) entry which is preliminary data.</text>
</comment>
<dbReference type="Pfam" id="PF02895">
    <property type="entry name" value="H-kinase_dim"/>
    <property type="match status" value="1"/>
</dbReference>
<proteinExistence type="predicted"/>
<feature type="compositionally biased region" description="Acidic residues" evidence="8">
    <location>
        <begin position="280"/>
        <end position="290"/>
    </location>
</feature>
<keyword evidence="6" id="KW-0902">Two-component regulatory system</keyword>
<keyword evidence="3 7" id="KW-0597">Phosphoprotein</keyword>
<dbReference type="PROSITE" id="PS50851">
    <property type="entry name" value="CHEW"/>
    <property type="match status" value="1"/>
</dbReference>
<feature type="compositionally biased region" description="Basic and acidic residues" evidence="8">
    <location>
        <begin position="304"/>
        <end position="316"/>
    </location>
</feature>
<feature type="compositionally biased region" description="Low complexity" evidence="8">
    <location>
        <begin position="430"/>
        <end position="456"/>
    </location>
</feature>
<dbReference type="InterPro" id="IPR036890">
    <property type="entry name" value="HATPase_C_sf"/>
</dbReference>
<keyword evidence="5" id="KW-0418">Kinase</keyword>
<feature type="region of interest" description="Disordered" evidence="8">
    <location>
        <begin position="189"/>
        <end position="460"/>
    </location>
</feature>
<dbReference type="RefSeq" id="WP_353303293.1">
    <property type="nucleotide sequence ID" value="NZ_BAABWN010000007.1"/>
</dbReference>
<evidence type="ECO:0000256" key="7">
    <source>
        <dbReference type="PROSITE-ProRule" id="PRU00110"/>
    </source>
</evidence>
<feature type="compositionally biased region" description="Basic and acidic residues" evidence="8">
    <location>
        <begin position="378"/>
        <end position="388"/>
    </location>
</feature>
<dbReference type="InterPro" id="IPR051315">
    <property type="entry name" value="Bact_Chemotaxis_CheA"/>
</dbReference>
<reference evidence="12 13" key="1">
    <citation type="submission" date="2024-04" db="EMBL/GenBank/DDBJ databases">
        <title>Draft genome sequence of Sessilibacter corallicola NBRC 116591.</title>
        <authorList>
            <person name="Miyakawa T."/>
            <person name="Kusuya Y."/>
            <person name="Miura T."/>
        </authorList>
    </citation>
    <scope>NUCLEOTIDE SEQUENCE [LARGE SCALE GENOMIC DNA]</scope>
    <source>
        <strain evidence="12 13">KU-00831-HH</strain>
    </source>
</reference>
<feature type="modified residue" description="Phosphohistidine" evidence="7">
    <location>
        <position position="49"/>
    </location>
</feature>
<evidence type="ECO:0000256" key="4">
    <source>
        <dbReference type="ARBA" id="ARBA00022679"/>
    </source>
</evidence>
<dbReference type="InterPro" id="IPR036097">
    <property type="entry name" value="HisK_dim/P_sf"/>
</dbReference>
<feature type="compositionally biased region" description="Low complexity" evidence="8">
    <location>
        <begin position="367"/>
        <end position="377"/>
    </location>
</feature>
<dbReference type="SMART" id="SM00260">
    <property type="entry name" value="CheW"/>
    <property type="match status" value="1"/>
</dbReference>
<dbReference type="Gene3D" id="3.30.565.10">
    <property type="entry name" value="Histidine kinase-like ATPase, C-terminal domain"/>
    <property type="match status" value="1"/>
</dbReference>
<evidence type="ECO:0000259" key="10">
    <source>
        <dbReference type="PROSITE" id="PS50851"/>
    </source>
</evidence>
<dbReference type="SMART" id="SM00073">
    <property type="entry name" value="HPT"/>
    <property type="match status" value="1"/>
</dbReference>
<dbReference type="InterPro" id="IPR036641">
    <property type="entry name" value="HPT_dom_sf"/>
</dbReference>
<dbReference type="CDD" id="cd00731">
    <property type="entry name" value="CheA_reg"/>
    <property type="match status" value="1"/>
</dbReference>
<gene>
    <name evidence="12" type="ORF">NBRC116591_23780</name>
</gene>
<dbReference type="SMART" id="SM01231">
    <property type="entry name" value="H-kinase_dim"/>
    <property type="match status" value="1"/>
</dbReference>
<feature type="compositionally biased region" description="Acidic residues" evidence="8">
    <location>
        <begin position="332"/>
        <end position="345"/>
    </location>
</feature>
<feature type="domain" description="Histidine kinase" evidence="9">
    <location>
        <begin position="494"/>
        <end position="705"/>
    </location>
</feature>
<keyword evidence="13" id="KW-1185">Reference proteome</keyword>
<evidence type="ECO:0000313" key="12">
    <source>
        <dbReference type="EMBL" id="GAA6168567.1"/>
    </source>
</evidence>
<organism evidence="12 13">
    <name type="scientific">Sessilibacter corallicola</name>
    <dbReference type="NCBI Taxonomy" id="2904075"/>
    <lineage>
        <taxon>Bacteria</taxon>
        <taxon>Pseudomonadati</taxon>
        <taxon>Pseudomonadota</taxon>
        <taxon>Gammaproteobacteria</taxon>
        <taxon>Cellvibrionales</taxon>
        <taxon>Cellvibrionaceae</taxon>
        <taxon>Sessilibacter</taxon>
    </lineage>
</organism>
<evidence type="ECO:0000256" key="6">
    <source>
        <dbReference type="ARBA" id="ARBA00023012"/>
    </source>
</evidence>
<dbReference type="Pfam" id="PF02518">
    <property type="entry name" value="HATPase_c"/>
    <property type="match status" value="1"/>
</dbReference>
<feature type="compositionally biased region" description="Acidic residues" evidence="8">
    <location>
        <begin position="231"/>
        <end position="242"/>
    </location>
</feature>
<dbReference type="Pfam" id="PF01627">
    <property type="entry name" value="Hpt"/>
    <property type="match status" value="1"/>
</dbReference>
<protein>
    <recommendedName>
        <fullName evidence="2">histidine kinase</fullName>
        <ecNumber evidence="2">2.7.13.3</ecNumber>
    </recommendedName>
</protein>
<dbReference type="InterPro" id="IPR004105">
    <property type="entry name" value="CheA-like_dim"/>
</dbReference>
<dbReference type="EMBL" id="BAABWN010000007">
    <property type="protein sequence ID" value="GAA6168567.1"/>
    <property type="molecule type" value="Genomic_DNA"/>
</dbReference>
<dbReference type="PROSITE" id="PS50894">
    <property type="entry name" value="HPT"/>
    <property type="match status" value="1"/>
</dbReference>
<name>A0ABQ0AA86_9GAMM</name>
<dbReference type="InterPro" id="IPR005467">
    <property type="entry name" value="His_kinase_dom"/>
</dbReference>
<feature type="region of interest" description="Disordered" evidence="8">
    <location>
        <begin position="135"/>
        <end position="176"/>
    </location>
</feature>
<evidence type="ECO:0000256" key="1">
    <source>
        <dbReference type="ARBA" id="ARBA00000085"/>
    </source>
</evidence>
<dbReference type="SUPFAM" id="SSF47226">
    <property type="entry name" value="Histidine-containing phosphotransfer domain, HPT domain"/>
    <property type="match status" value="1"/>
</dbReference>
<dbReference type="Gene3D" id="2.30.30.40">
    <property type="entry name" value="SH3 Domains"/>
    <property type="match status" value="1"/>
</dbReference>
<accession>A0ABQ0AA86</accession>
<dbReference type="Gene3D" id="1.20.120.160">
    <property type="entry name" value="HPT domain"/>
    <property type="match status" value="1"/>
</dbReference>
<evidence type="ECO:0000256" key="2">
    <source>
        <dbReference type="ARBA" id="ARBA00012438"/>
    </source>
</evidence>
<dbReference type="PRINTS" id="PR00344">
    <property type="entry name" value="BCTRLSENSOR"/>
</dbReference>
<comment type="catalytic activity">
    <reaction evidence="1">
        <text>ATP + protein L-histidine = ADP + protein N-phospho-L-histidine.</text>
        <dbReference type="EC" id="2.7.13.3"/>
    </reaction>
</comment>
<keyword evidence="4" id="KW-0808">Transferase</keyword>